<evidence type="ECO:0000313" key="2">
    <source>
        <dbReference type="EMBL" id="TDQ41460.1"/>
    </source>
</evidence>
<organism evidence="2 3">
    <name type="scientific">Aureibacillus halotolerans</name>
    <dbReference type="NCBI Taxonomy" id="1508390"/>
    <lineage>
        <taxon>Bacteria</taxon>
        <taxon>Bacillati</taxon>
        <taxon>Bacillota</taxon>
        <taxon>Bacilli</taxon>
        <taxon>Bacillales</taxon>
        <taxon>Bacillaceae</taxon>
        <taxon>Aureibacillus</taxon>
    </lineage>
</organism>
<evidence type="ECO:0000256" key="1">
    <source>
        <dbReference type="SAM" id="Coils"/>
    </source>
</evidence>
<dbReference type="EMBL" id="SNYJ01000003">
    <property type="protein sequence ID" value="TDQ41460.1"/>
    <property type="molecule type" value="Genomic_DNA"/>
</dbReference>
<keyword evidence="1" id="KW-0175">Coiled coil</keyword>
<proteinExistence type="predicted"/>
<evidence type="ECO:0000313" key="3">
    <source>
        <dbReference type="Proteomes" id="UP000295632"/>
    </source>
</evidence>
<reference evidence="2 3" key="1">
    <citation type="submission" date="2019-03" db="EMBL/GenBank/DDBJ databases">
        <title>Genomic Encyclopedia of Type Strains, Phase IV (KMG-IV): sequencing the most valuable type-strain genomes for metagenomic binning, comparative biology and taxonomic classification.</title>
        <authorList>
            <person name="Goeker M."/>
        </authorList>
    </citation>
    <scope>NUCLEOTIDE SEQUENCE [LARGE SCALE GENOMIC DNA]</scope>
    <source>
        <strain evidence="2 3">DSM 28697</strain>
    </source>
</reference>
<dbReference type="Gene3D" id="1.20.5.340">
    <property type="match status" value="1"/>
</dbReference>
<name>A0A4R6U4Q7_9BACI</name>
<keyword evidence="3" id="KW-1185">Reference proteome</keyword>
<dbReference type="RefSeq" id="WP_133579338.1">
    <property type="nucleotide sequence ID" value="NZ_SNYJ01000003.1"/>
</dbReference>
<protein>
    <submittedName>
        <fullName evidence="2">Uncharacterized protein</fullName>
    </submittedName>
</protein>
<dbReference type="Proteomes" id="UP000295632">
    <property type="component" value="Unassembled WGS sequence"/>
</dbReference>
<feature type="coiled-coil region" evidence="1">
    <location>
        <begin position="85"/>
        <end position="147"/>
    </location>
</feature>
<accession>A0A4R6U4Q7</accession>
<comment type="caution">
    <text evidence="2">The sequence shown here is derived from an EMBL/GenBank/DDBJ whole genome shotgun (WGS) entry which is preliminary data.</text>
</comment>
<gene>
    <name evidence="2" type="ORF">EV213_10337</name>
</gene>
<sequence>MQSKTARLLLEKRRKATEDVNGQVKRKWVKPTLWTLSILVWGGITFGGYKAAEHYSVSTKTYVDQQLASIQEENTTQLDAVATSMTGLKDELVNVQKNLAALQTQVEATGQGLSGNDDSKAALQTEIDQLNQQLQKLQQSLARLEEASNG</sequence>
<dbReference type="OrthoDB" id="2927821at2"/>
<dbReference type="AlphaFoldDB" id="A0A4R6U4Q7"/>